<evidence type="ECO:0000313" key="7">
    <source>
        <dbReference type="EMBL" id="KAK3095389.1"/>
    </source>
</evidence>
<evidence type="ECO:0000256" key="1">
    <source>
        <dbReference type="ARBA" id="ARBA00022614"/>
    </source>
</evidence>
<dbReference type="Proteomes" id="UP001186944">
    <property type="component" value="Unassembled WGS sequence"/>
</dbReference>
<keyword evidence="4" id="KW-0325">Glycoprotein</keyword>
<feature type="chain" id="PRO_5041694872" evidence="6">
    <location>
        <begin position="23"/>
        <end position="521"/>
    </location>
</feature>
<dbReference type="Gene3D" id="3.80.10.10">
    <property type="entry name" value="Ribonuclease Inhibitor"/>
    <property type="match status" value="3"/>
</dbReference>
<evidence type="ECO:0000256" key="3">
    <source>
        <dbReference type="ARBA" id="ARBA00022737"/>
    </source>
</evidence>
<dbReference type="SMART" id="SM00365">
    <property type="entry name" value="LRR_SD22"/>
    <property type="match status" value="6"/>
</dbReference>
<dbReference type="InterPro" id="IPR026906">
    <property type="entry name" value="LRR_5"/>
</dbReference>
<sequence length="521" mass="59602">MMAFRTLLNLFVAASLICTSHAITCATNCACSQEEQKIKVKCSNVPSFPKFTDISTNITSLNLKGNNLSTIAADNLAELPNLEYLFLDANKITSIQNGTFSRNPELKKICLDQNSLEEVSPGVFFNLESLDTIYLKKNKISRLRSYAFYNMTSLHHIDMTGNGLKSIEAEAFYGVENLRRLTLTDNLLTSVPSETFKLIPNLKYLYIENNRISKLMNQTFSMLKNLTRLYLSHNKLSYIGDYVFKDVPIQYLWMIDCGLAEIPSVLDSLYDITDLDISLNNFSVIPSAVFFNLEKLVFLRISHIQGLTDVHADAFIGLDSLTSVHMTDCPNLKELPEKAFWKNQRLWSLDLRGNGLKSLPEYLAQWDKLRFVDVTDNNFTCDCGVEWIQKRIKRKDAWPSKQIENDMYHLNCTDKLGLEKIRNFDFKTLRCEQHTTSAPAKRILTGLVAAIIAVVVVLVVCLACGFRKKIMNKYRQFKYSRHKDEAPYTIAKYSDLDATETRVTPNHVDVFRDEKDDEELI</sequence>
<feature type="transmembrane region" description="Helical" evidence="5">
    <location>
        <begin position="443"/>
        <end position="466"/>
    </location>
</feature>
<dbReference type="InterPro" id="IPR032675">
    <property type="entry name" value="LRR_dom_sf"/>
</dbReference>
<protein>
    <submittedName>
        <fullName evidence="7">Uncharacterized protein</fullName>
    </submittedName>
</protein>
<feature type="signal peptide" evidence="6">
    <location>
        <begin position="1"/>
        <end position="22"/>
    </location>
</feature>
<dbReference type="PANTHER" id="PTHR45712:SF22">
    <property type="entry name" value="INSULIN-LIKE GROWTH FACTOR-BINDING PROTEIN COMPLEX ACID LABILE SUBUNIT"/>
    <property type="match status" value="1"/>
</dbReference>
<dbReference type="InterPro" id="IPR001611">
    <property type="entry name" value="Leu-rich_rpt"/>
</dbReference>
<keyword evidence="5" id="KW-1133">Transmembrane helix</keyword>
<dbReference type="PANTHER" id="PTHR45712">
    <property type="entry name" value="AGAP008170-PA"/>
    <property type="match status" value="1"/>
</dbReference>
<dbReference type="FunFam" id="3.80.10.10:FF:000770">
    <property type="entry name" value="Uncharacterized protein"/>
    <property type="match status" value="1"/>
</dbReference>
<gene>
    <name evidence="7" type="ORF">FSP39_014121</name>
</gene>
<accession>A0AA88Y0E7</accession>
<keyword evidence="1" id="KW-0433">Leucine-rich repeat</keyword>
<dbReference type="AlphaFoldDB" id="A0AA88Y0E7"/>
<reference evidence="7" key="1">
    <citation type="submission" date="2019-08" db="EMBL/GenBank/DDBJ databases">
        <title>The improved chromosome-level genome for the pearl oyster Pinctada fucata martensii using PacBio sequencing and Hi-C.</title>
        <authorList>
            <person name="Zheng Z."/>
        </authorList>
    </citation>
    <scope>NUCLEOTIDE SEQUENCE</scope>
    <source>
        <strain evidence="7">ZZ-2019</strain>
        <tissue evidence="7">Adductor muscle</tissue>
    </source>
</reference>
<evidence type="ECO:0000313" key="8">
    <source>
        <dbReference type="Proteomes" id="UP001186944"/>
    </source>
</evidence>
<keyword evidence="5" id="KW-0472">Membrane</keyword>
<organism evidence="7 8">
    <name type="scientific">Pinctada imbricata</name>
    <name type="common">Atlantic pearl-oyster</name>
    <name type="synonym">Pinctada martensii</name>
    <dbReference type="NCBI Taxonomy" id="66713"/>
    <lineage>
        <taxon>Eukaryota</taxon>
        <taxon>Metazoa</taxon>
        <taxon>Spiralia</taxon>
        <taxon>Lophotrochozoa</taxon>
        <taxon>Mollusca</taxon>
        <taxon>Bivalvia</taxon>
        <taxon>Autobranchia</taxon>
        <taxon>Pteriomorphia</taxon>
        <taxon>Pterioida</taxon>
        <taxon>Pterioidea</taxon>
        <taxon>Pteriidae</taxon>
        <taxon>Pinctada</taxon>
    </lineage>
</organism>
<proteinExistence type="predicted"/>
<evidence type="ECO:0000256" key="2">
    <source>
        <dbReference type="ARBA" id="ARBA00022729"/>
    </source>
</evidence>
<dbReference type="SUPFAM" id="SSF52058">
    <property type="entry name" value="L domain-like"/>
    <property type="match status" value="1"/>
</dbReference>
<name>A0AA88Y0E7_PINIB</name>
<dbReference type="InterPro" id="IPR003591">
    <property type="entry name" value="Leu-rich_rpt_typical-subtyp"/>
</dbReference>
<dbReference type="SMART" id="SM00369">
    <property type="entry name" value="LRR_TYP"/>
    <property type="match status" value="10"/>
</dbReference>
<keyword evidence="3" id="KW-0677">Repeat</keyword>
<evidence type="ECO:0000256" key="4">
    <source>
        <dbReference type="ARBA" id="ARBA00023180"/>
    </source>
</evidence>
<comment type="caution">
    <text evidence="7">The sequence shown here is derived from an EMBL/GenBank/DDBJ whole genome shotgun (WGS) entry which is preliminary data.</text>
</comment>
<dbReference type="InterPro" id="IPR050333">
    <property type="entry name" value="SLRP"/>
</dbReference>
<dbReference type="Pfam" id="PF13855">
    <property type="entry name" value="LRR_8"/>
    <property type="match status" value="1"/>
</dbReference>
<evidence type="ECO:0000256" key="6">
    <source>
        <dbReference type="SAM" id="SignalP"/>
    </source>
</evidence>
<keyword evidence="5" id="KW-0812">Transmembrane</keyword>
<keyword evidence="2 6" id="KW-0732">Signal</keyword>
<dbReference type="PROSITE" id="PS51450">
    <property type="entry name" value="LRR"/>
    <property type="match status" value="4"/>
</dbReference>
<dbReference type="EMBL" id="VSWD01000008">
    <property type="protein sequence ID" value="KAK3095389.1"/>
    <property type="molecule type" value="Genomic_DNA"/>
</dbReference>
<keyword evidence="8" id="KW-1185">Reference proteome</keyword>
<evidence type="ECO:0000256" key="5">
    <source>
        <dbReference type="SAM" id="Phobius"/>
    </source>
</evidence>
<dbReference type="Pfam" id="PF13306">
    <property type="entry name" value="LRR_5"/>
    <property type="match status" value="2"/>
</dbReference>